<dbReference type="Gene3D" id="3.30.430.20">
    <property type="entry name" value="Gnk2 domain, C-X8-C-X2-C motif"/>
    <property type="match status" value="2"/>
</dbReference>
<dbReference type="Pfam" id="PF01657">
    <property type="entry name" value="Stress-antifung"/>
    <property type="match status" value="2"/>
</dbReference>
<sequence length="316" mass="34976">MRGLKGYLDNLRPMASKPYSKIFLLFFYFIFSNLLTGLTQVDGSYKWPTGPVSSGPFPVWTSEIQYATGSIFQKNLNKVLNDLVVNTSATAFNTSSYGQSPNKVYALLQCQGDASQQECSSCLQKAIRYTAGTVDGDIIWCDRSVGCQLWFERCFLRYDNYSFFSIFDEDDFSSMALGLHRNSTNFETTLLRLLSNLSAEALEPAKKGFAAGSTNYSASSSSSPSEKIEGVMQCSGDLSIANCSACLSNLTQWVVNNKYSKNLQAKYVNRSCFIFYNSTESGDLPLDNLSIKKAPIMSVVYGVLLMEIALLVFIDG</sequence>
<accession>A0A0D6R613</accession>
<dbReference type="PANTHER" id="PTHR32411:SF43">
    <property type="entry name" value="CYSTEINE-RICH REPEAT SECRETORY PROTEIN 38"/>
    <property type="match status" value="1"/>
</dbReference>
<feature type="domain" description="Gnk2-homologous" evidence="6">
    <location>
        <begin position="168"/>
        <end position="281"/>
    </location>
</feature>
<dbReference type="PANTHER" id="PTHR32411">
    <property type="entry name" value="CYSTEINE-RICH REPEAT SECRETORY PROTEIN 38-RELATED"/>
    <property type="match status" value="1"/>
</dbReference>
<keyword evidence="3" id="KW-0964">Secreted</keyword>
<feature type="transmembrane region" description="Helical" evidence="5">
    <location>
        <begin position="294"/>
        <end position="314"/>
    </location>
</feature>
<keyword evidence="5" id="KW-1133">Transmembrane helix</keyword>
<reference evidence="7" key="1">
    <citation type="submission" date="2015-03" db="EMBL/GenBank/DDBJ databases">
        <title>A transcriptome of Araucaria cunninghamii, an australian fine timber species.</title>
        <authorList>
            <person name="Jing Yi C.J.Y."/>
            <person name="Yin San L.Y.S."/>
            <person name="Abdul Karim S.S."/>
            <person name="Wan Azmi N.N."/>
            <person name="Hercus R.R."/>
            <person name="Croft L.L."/>
        </authorList>
    </citation>
    <scope>NUCLEOTIDE SEQUENCE</scope>
    <source>
        <strain evidence="7">MI0301</strain>
        <tissue evidence="7">Leaf</tissue>
    </source>
</reference>
<evidence type="ECO:0000256" key="3">
    <source>
        <dbReference type="ARBA" id="ARBA00022525"/>
    </source>
</evidence>
<dbReference type="AlphaFoldDB" id="A0A0D6R613"/>
<keyword evidence="5" id="KW-0812">Transmembrane</keyword>
<proteinExistence type="inferred from homology"/>
<dbReference type="InterPro" id="IPR002902">
    <property type="entry name" value="GNK2"/>
</dbReference>
<dbReference type="CDD" id="cd23509">
    <property type="entry name" value="Gnk2-like"/>
    <property type="match status" value="2"/>
</dbReference>
<feature type="transmembrane region" description="Helical" evidence="5">
    <location>
        <begin position="20"/>
        <end position="38"/>
    </location>
</feature>
<comment type="function">
    <text evidence="1">Exerts antifungal activity through its carbohydrate-binding specificity.</text>
</comment>
<evidence type="ECO:0000313" key="7">
    <source>
        <dbReference type="EMBL" id="JAG98146.1"/>
    </source>
</evidence>
<dbReference type="GO" id="GO:0005576">
    <property type="term" value="C:extracellular region"/>
    <property type="evidence" value="ECO:0007669"/>
    <property type="project" value="UniProtKB-SubCell"/>
</dbReference>
<protein>
    <recommendedName>
        <fullName evidence="6">Gnk2-homologous domain-containing protein</fullName>
    </recommendedName>
</protein>
<dbReference type="InterPro" id="IPR050581">
    <property type="entry name" value="CRR_secretory_protein"/>
</dbReference>
<dbReference type="InterPro" id="IPR038408">
    <property type="entry name" value="GNK2_sf"/>
</dbReference>
<comment type="subcellular location">
    <subcellularLocation>
        <location evidence="2">Secreted</location>
    </subcellularLocation>
</comment>
<organism evidence="7">
    <name type="scientific">Araucaria cunninghamii</name>
    <name type="common">Hoop pine</name>
    <name type="synonym">Moreton Bay pine</name>
    <dbReference type="NCBI Taxonomy" id="56994"/>
    <lineage>
        <taxon>Eukaryota</taxon>
        <taxon>Viridiplantae</taxon>
        <taxon>Streptophyta</taxon>
        <taxon>Embryophyta</taxon>
        <taxon>Tracheophyta</taxon>
        <taxon>Spermatophyta</taxon>
        <taxon>Pinopsida</taxon>
        <taxon>Pinidae</taxon>
        <taxon>Conifers II</taxon>
        <taxon>Araucariales</taxon>
        <taxon>Araucariaceae</taxon>
        <taxon>Araucaria</taxon>
    </lineage>
</organism>
<evidence type="ECO:0000256" key="5">
    <source>
        <dbReference type="SAM" id="Phobius"/>
    </source>
</evidence>
<comment type="similarity">
    <text evidence="4">Belongs to the cysteine-rich repeat secretory protein family.</text>
</comment>
<evidence type="ECO:0000256" key="1">
    <source>
        <dbReference type="ARBA" id="ARBA00002571"/>
    </source>
</evidence>
<evidence type="ECO:0000259" key="6">
    <source>
        <dbReference type="PROSITE" id="PS51473"/>
    </source>
</evidence>
<evidence type="ECO:0000256" key="4">
    <source>
        <dbReference type="ARBA" id="ARBA00038515"/>
    </source>
</evidence>
<name>A0A0D6R613_ARACU</name>
<dbReference type="EMBL" id="GCKF01027920">
    <property type="protein sequence ID" value="JAG98146.1"/>
    <property type="molecule type" value="Transcribed_RNA"/>
</dbReference>
<keyword evidence="5" id="KW-0472">Membrane</keyword>
<feature type="domain" description="Gnk2-homologous" evidence="6">
    <location>
        <begin position="53"/>
        <end position="163"/>
    </location>
</feature>
<evidence type="ECO:0000256" key="2">
    <source>
        <dbReference type="ARBA" id="ARBA00004613"/>
    </source>
</evidence>
<dbReference type="PROSITE" id="PS51473">
    <property type="entry name" value="GNK2"/>
    <property type="match status" value="2"/>
</dbReference>